<accession>A0A7W8IFD0</accession>
<feature type="signal peptide" evidence="6">
    <location>
        <begin position="1"/>
        <end position="26"/>
    </location>
</feature>
<keyword evidence="2" id="KW-0964">Secreted</keyword>
<dbReference type="NCBIfam" id="NF033679">
    <property type="entry name" value="DNRLRE_dom"/>
    <property type="match status" value="1"/>
</dbReference>
<evidence type="ECO:0000256" key="2">
    <source>
        <dbReference type="ARBA" id="ARBA00022525"/>
    </source>
</evidence>
<name>A0A7W8IFD0_9BACT</name>
<comment type="subcellular location">
    <subcellularLocation>
        <location evidence="1">Secreted</location>
    </subcellularLocation>
</comment>
<dbReference type="Pfam" id="PF01391">
    <property type="entry name" value="Collagen"/>
    <property type="match status" value="3"/>
</dbReference>
<dbReference type="SMART" id="SM00495">
    <property type="entry name" value="ChtBD3"/>
    <property type="match status" value="3"/>
</dbReference>
<evidence type="ECO:0000256" key="4">
    <source>
        <dbReference type="ARBA" id="ARBA00022737"/>
    </source>
</evidence>
<dbReference type="PANTHER" id="PTHR37456">
    <property type="entry name" value="SI:CH211-266K2.1"/>
    <property type="match status" value="1"/>
</dbReference>
<dbReference type="GO" id="GO:0005576">
    <property type="term" value="C:extracellular region"/>
    <property type="evidence" value="ECO:0007669"/>
    <property type="project" value="UniProtKB-SubCell"/>
</dbReference>
<dbReference type="Gene3D" id="2.60.120.970">
    <property type="match status" value="1"/>
</dbReference>
<dbReference type="PANTHER" id="PTHR37456:SF3">
    <property type="entry name" value="COLLAGEN ALPHA-1(XXV) CHAIN"/>
    <property type="match status" value="1"/>
</dbReference>
<gene>
    <name evidence="8" type="ORF">HDF09_000806</name>
</gene>
<feature type="region of interest" description="Disordered" evidence="5">
    <location>
        <begin position="849"/>
        <end position="870"/>
    </location>
</feature>
<dbReference type="Pfam" id="PF24517">
    <property type="entry name" value="CBM96"/>
    <property type="match status" value="1"/>
</dbReference>
<feature type="chain" id="PRO_5030612836" description="Chitin-binding type-3 domain-containing protein" evidence="6">
    <location>
        <begin position="27"/>
        <end position="1114"/>
    </location>
</feature>
<dbReference type="Gene3D" id="2.10.10.90">
    <property type="match status" value="2"/>
</dbReference>
<comment type="caution">
    <text evidence="8">The sequence shown here is derived from an EMBL/GenBank/DDBJ whole genome shotgun (WGS) entry which is preliminary data.</text>
</comment>
<dbReference type="EMBL" id="JACHDY010000001">
    <property type="protein sequence ID" value="MBB5316156.1"/>
    <property type="molecule type" value="Genomic_DNA"/>
</dbReference>
<dbReference type="GO" id="GO:0030246">
    <property type="term" value="F:carbohydrate binding"/>
    <property type="evidence" value="ECO:0007669"/>
    <property type="project" value="InterPro"/>
</dbReference>
<feature type="compositionally biased region" description="Low complexity" evidence="5">
    <location>
        <begin position="753"/>
        <end position="784"/>
    </location>
</feature>
<dbReference type="GO" id="GO:0005975">
    <property type="term" value="P:carbohydrate metabolic process"/>
    <property type="evidence" value="ECO:0007669"/>
    <property type="project" value="InterPro"/>
</dbReference>
<feature type="region of interest" description="Disordered" evidence="5">
    <location>
        <begin position="194"/>
        <end position="214"/>
    </location>
</feature>
<evidence type="ECO:0000256" key="5">
    <source>
        <dbReference type="SAM" id="MobiDB-lite"/>
    </source>
</evidence>
<evidence type="ECO:0000256" key="3">
    <source>
        <dbReference type="ARBA" id="ARBA00022729"/>
    </source>
</evidence>
<evidence type="ECO:0000256" key="6">
    <source>
        <dbReference type="SAM" id="SignalP"/>
    </source>
</evidence>
<organism evidence="8 9">
    <name type="scientific">Tunturiibacter empetritectus</name>
    <dbReference type="NCBI Taxonomy" id="3069691"/>
    <lineage>
        <taxon>Bacteria</taxon>
        <taxon>Pseudomonadati</taxon>
        <taxon>Acidobacteriota</taxon>
        <taxon>Terriglobia</taxon>
        <taxon>Terriglobales</taxon>
        <taxon>Acidobacteriaceae</taxon>
        <taxon>Tunturiibacter</taxon>
    </lineage>
</organism>
<feature type="region of interest" description="Disordered" evidence="5">
    <location>
        <begin position="555"/>
        <end position="590"/>
    </location>
</feature>
<evidence type="ECO:0000313" key="8">
    <source>
        <dbReference type="EMBL" id="MBB5316156.1"/>
    </source>
</evidence>
<dbReference type="GO" id="GO:0004553">
    <property type="term" value="F:hydrolase activity, hydrolyzing O-glycosyl compounds"/>
    <property type="evidence" value="ECO:0007669"/>
    <property type="project" value="InterPro"/>
</dbReference>
<proteinExistence type="predicted"/>
<feature type="domain" description="Chitin-binding type-3" evidence="7">
    <location>
        <begin position="681"/>
        <end position="724"/>
    </location>
</feature>
<dbReference type="InterPro" id="IPR050938">
    <property type="entry name" value="Collagen_Structural_Proteins"/>
</dbReference>
<feature type="domain" description="Chitin-binding type-3" evidence="7">
    <location>
        <begin position="883"/>
        <end position="926"/>
    </location>
</feature>
<keyword evidence="9" id="KW-1185">Reference proteome</keyword>
<feature type="region of interest" description="Disordered" evidence="5">
    <location>
        <begin position="751"/>
        <end position="784"/>
    </location>
</feature>
<keyword evidence="3 6" id="KW-0732">Signal</keyword>
<sequence length="1114" mass="104981">MGQVRRILLYGLGLARLWAAALPASAVETTLVADAHVNSARPAVNSGAISNLNVGGGYTALLQFDLSMLPAGTTAAQVSRATLRLYCNRMDTAGSVSVQPVNGSWGEYSVTYGTLPALGSAVKTVAVGQAGAYVVVDVTGLVQGWVSAPATNNGVALTAGTAVVQFDSKENDLTGHAAVLDVALASGGATGATGATGPAGPAGPTGAAGATGPAGPAGAPGLSFQGAYAAGSTYALHDVVTYSGSSFVSLTGGNRGNTPGLTAQWAVLAQAGTGSGGSGGAVGLAYQGTYAGATNYALNDVVTYQGSSYVSLIVANHGNTPGLSPGQWGVLALGAVGIQGPAGPAGVQGLQGSTGPAGPIGAAGPTGAAGAAGAPGLPGLVYQGAYASTTNYALGDVVLWQGASYASLLNGNHGNTPSASPGQWGVLTAQGPAGTTGAQGPQGIAGAQGLPGSVGPNGPPGPQGLQGISGQAGAQGLTGATGAQGLGGPMGPQGPAGPVGMTFRGTYSSAVNYGLADGVVFGGSAYVSLVAGNIGNTPSLSPAQWSLFATGSTGATGAQGPAGPAGLPGPAGVAGAAGPQGATGATGPQGPPVANYTGNYLSSTNYALHDAVSFNGSTYVSLVGGNVGNTPSLSPGQWAVLTAQGVAGPAGAAGSVGPAGATGPAGANGAVGPQGPPVSFVGGWLVGTSYPVGSAVSFGGSSYIALVANVGREPDLSPSYWGLLAQAGAQGPAGATGATGLQGATGFPGPQGVAGPTGATGSAGPAGLTGATGPAGPQGAAGPAGVAGPAGMVYRGAYSSSTNYGLNDAVSYLGSSYISFISSNLGNAPNVNPSVWSLLAAQGAAGATGPAGATGAQGTTGVQGPQGVAGPAGPAGAVGVTFRGPWGVAATYHANDVVSFGGATYLAATGSVGAEPDLSPAVWGVLAQDGSAGATGPAGAAATVSVGTVTTGAAGTQASVTNVGSANAAVLNFTIPQGAAGANGTGGSGGGAGTSGIPFSSIYHSVSFNLLFHSVNSSADAATETDAVLTWVPAGCTATQLSVFSRETTNTVNVILRQGTPGSMANTSLACSVAPGASCTQEGNVTVAAGNFVDFTVTGASGTASGMWMALACN</sequence>
<feature type="domain" description="Chitin-binding type-3" evidence="7">
    <location>
        <begin position="287"/>
        <end position="334"/>
    </location>
</feature>
<evidence type="ECO:0000313" key="9">
    <source>
        <dbReference type="Proteomes" id="UP000568106"/>
    </source>
</evidence>
<dbReference type="InterPro" id="IPR008160">
    <property type="entry name" value="Collagen"/>
</dbReference>
<protein>
    <recommendedName>
        <fullName evidence="7">Chitin-binding type-3 domain-containing protein</fullName>
    </recommendedName>
</protein>
<dbReference type="AlphaFoldDB" id="A0A7W8IFD0"/>
<dbReference type="InterPro" id="IPR055372">
    <property type="entry name" value="CBM96"/>
</dbReference>
<reference evidence="8" key="1">
    <citation type="submission" date="2020-08" db="EMBL/GenBank/DDBJ databases">
        <title>Genomic Encyclopedia of Type Strains, Phase IV (KMG-V): Genome sequencing to study the core and pangenomes of soil and plant-associated prokaryotes.</title>
        <authorList>
            <person name="Whitman W."/>
        </authorList>
    </citation>
    <scope>NUCLEOTIDE SEQUENCE [LARGE SCALE GENOMIC DNA]</scope>
    <source>
        <strain evidence="8">M8UP27</strain>
    </source>
</reference>
<evidence type="ECO:0000259" key="7">
    <source>
        <dbReference type="SMART" id="SM00495"/>
    </source>
</evidence>
<dbReference type="Proteomes" id="UP000568106">
    <property type="component" value="Unassembled WGS sequence"/>
</dbReference>
<keyword evidence="4" id="KW-0677">Repeat</keyword>
<dbReference type="InterPro" id="IPR003610">
    <property type="entry name" value="CBM5/12"/>
</dbReference>
<evidence type="ECO:0000256" key="1">
    <source>
        <dbReference type="ARBA" id="ARBA00004613"/>
    </source>
</evidence>